<evidence type="ECO:0000313" key="2">
    <source>
        <dbReference type="Proteomes" id="UP000323856"/>
    </source>
</evidence>
<proteinExistence type="predicted"/>
<evidence type="ECO:0000313" key="1">
    <source>
        <dbReference type="EMBL" id="KAA0978635.1"/>
    </source>
</evidence>
<protein>
    <submittedName>
        <fullName evidence="1">Uncharacterized protein</fullName>
    </submittedName>
</protein>
<name>A0A5B0EKE4_9MICC</name>
<dbReference type="RefSeq" id="WP_149618916.1">
    <property type="nucleotide sequence ID" value="NZ_VOBL01000004.1"/>
</dbReference>
<dbReference type="AlphaFoldDB" id="A0A5B0EKE4"/>
<organism evidence="1 2">
    <name type="scientific">Paeniglutamicibacter gangotriensis</name>
    <dbReference type="NCBI Taxonomy" id="254787"/>
    <lineage>
        <taxon>Bacteria</taxon>
        <taxon>Bacillati</taxon>
        <taxon>Actinomycetota</taxon>
        <taxon>Actinomycetes</taxon>
        <taxon>Micrococcales</taxon>
        <taxon>Micrococcaceae</taxon>
        <taxon>Paeniglutamicibacter</taxon>
    </lineage>
</organism>
<sequence length="192" mass="20357">MAAYNLQSNESFVHRCEGVVHGGIWATYSDELMLTSQNLVLIKKGAFGNTKGVQVFPLHDIKIFQGQAQVLVGKQRSGFPSLDVYFHNGTEQFGFQKKKEAAFWSKKINEVVTGAPTEMPSPNASGTEKVAGAMKDTVDAVKDAFGFKSKAEVAAVAAALPFAGACGSCGAPVTGVRGRAVICSYCDSATQL</sequence>
<dbReference type="EMBL" id="VOBL01000004">
    <property type="protein sequence ID" value="KAA0978635.1"/>
    <property type="molecule type" value="Genomic_DNA"/>
</dbReference>
<dbReference type="OrthoDB" id="5145573at2"/>
<accession>A0A5B0EKE4</accession>
<reference evidence="1 2" key="1">
    <citation type="submission" date="2019-07" db="EMBL/GenBank/DDBJ databases">
        <title>Analysis of the biochemical properties, biological activity and biotechnological potential of siderophores and biosurfactants produced by Antarctic psychrotolerant bacteria.</title>
        <authorList>
            <person name="Styczynski M."/>
            <person name="Krucon T."/>
            <person name="Decewicz P."/>
            <person name="Dziewit L."/>
        </authorList>
    </citation>
    <scope>NUCLEOTIDE SEQUENCE [LARGE SCALE GENOMIC DNA]</scope>
    <source>
        <strain evidence="1 2">ANT_H27</strain>
    </source>
</reference>
<gene>
    <name evidence="1" type="ORF">FQ154_05240</name>
</gene>
<comment type="caution">
    <text evidence="1">The sequence shown here is derived from an EMBL/GenBank/DDBJ whole genome shotgun (WGS) entry which is preliminary data.</text>
</comment>
<dbReference type="Proteomes" id="UP000323856">
    <property type="component" value="Unassembled WGS sequence"/>
</dbReference>